<feature type="compositionally biased region" description="Acidic residues" evidence="1">
    <location>
        <begin position="59"/>
        <end position="74"/>
    </location>
</feature>
<proteinExistence type="predicted"/>
<feature type="compositionally biased region" description="Basic and acidic residues" evidence="1">
    <location>
        <begin position="218"/>
        <end position="233"/>
    </location>
</feature>
<protein>
    <submittedName>
        <fullName evidence="2">Uncharacterized protein</fullName>
    </submittedName>
</protein>
<feature type="compositionally biased region" description="Low complexity" evidence="1">
    <location>
        <begin position="234"/>
        <end position="257"/>
    </location>
</feature>
<name>A0A4Q2DXF2_9AGAR</name>
<feature type="region of interest" description="Disordered" evidence="1">
    <location>
        <begin position="1"/>
        <end position="129"/>
    </location>
</feature>
<feature type="compositionally biased region" description="Basic residues" evidence="1">
    <location>
        <begin position="8"/>
        <end position="18"/>
    </location>
</feature>
<dbReference type="EMBL" id="SDEE01000008">
    <property type="protein sequence ID" value="RXW25177.1"/>
    <property type="molecule type" value="Genomic_DNA"/>
</dbReference>
<dbReference type="OrthoDB" id="3254377at2759"/>
<sequence>MQNVHLSPPKKPHRRRRSTPALRPSPDTSPTLPAYHQSLHTHGEGEDPIPSDKPPDYPDSADEADEETELDNDDPFGPQSSHYKPPFATPPLTASPRRKRFSQQQQAAARPGRHKRNTSAVPVLKSRTESSDVDTYLDSLLERSTRALEMSNALLESSISTQNTMSSFLTSSDYYSTHAESALEARAIGLSSKLLRNWDVQESWAQELNKIKQDVDSLFDDDNHSRSRTHSRESTASVSQSVPSTSPLTTSPRQQPSVEYLHQQSSQLRYAPQNRATLVSPPPRALTLQLFHTNRLYIIFPIVFESQTIFTTFGATTYQ</sequence>
<dbReference type="AlphaFoldDB" id="A0A4Q2DXF2"/>
<evidence type="ECO:0000313" key="2">
    <source>
        <dbReference type="EMBL" id="RXW25177.1"/>
    </source>
</evidence>
<reference evidence="2 3" key="1">
    <citation type="submission" date="2019-01" db="EMBL/GenBank/DDBJ databases">
        <title>Draft genome sequence of Psathyrella aberdarensis IHI B618.</title>
        <authorList>
            <person name="Buettner E."/>
            <person name="Kellner H."/>
        </authorList>
    </citation>
    <scope>NUCLEOTIDE SEQUENCE [LARGE SCALE GENOMIC DNA]</scope>
    <source>
        <strain evidence="2 3">IHI B618</strain>
    </source>
</reference>
<evidence type="ECO:0000313" key="3">
    <source>
        <dbReference type="Proteomes" id="UP000290288"/>
    </source>
</evidence>
<dbReference type="STRING" id="2316362.A0A4Q2DXF2"/>
<accession>A0A4Q2DXF2</accession>
<organism evidence="2 3">
    <name type="scientific">Candolleomyces aberdarensis</name>
    <dbReference type="NCBI Taxonomy" id="2316362"/>
    <lineage>
        <taxon>Eukaryota</taxon>
        <taxon>Fungi</taxon>
        <taxon>Dikarya</taxon>
        <taxon>Basidiomycota</taxon>
        <taxon>Agaricomycotina</taxon>
        <taxon>Agaricomycetes</taxon>
        <taxon>Agaricomycetidae</taxon>
        <taxon>Agaricales</taxon>
        <taxon>Agaricineae</taxon>
        <taxon>Psathyrellaceae</taxon>
        <taxon>Candolleomyces</taxon>
    </lineage>
</organism>
<feature type="region of interest" description="Disordered" evidence="1">
    <location>
        <begin position="218"/>
        <end position="265"/>
    </location>
</feature>
<gene>
    <name evidence="2" type="ORF">EST38_g697</name>
</gene>
<comment type="caution">
    <text evidence="2">The sequence shown here is derived from an EMBL/GenBank/DDBJ whole genome shotgun (WGS) entry which is preliminary data.</text>
</comment>
<dbReference type="Proteomes" id="UP000290288">
    <property type="component" value="Unassembled WGS sequence"/>
</dbReference>
<keyword evidence="3" id="KW-1185">Reference proteome</keyword>
<evidence type="ECO:0000256" key="1">
    <source>
        <dbReference type="SAM" id="MobiDB-lite"/>
    </source>
</evidence>